<evidence type="ECO:0008006" key="10">
    <source>
        <dbReference type="Google" id="ProtNLM"/>
    </source>
</evidence>
<feature type="domain" description="SusD-like N-terminal" evidence="7">
    <location>
        <begin position="74"/>
        <end position="221"/>
    </location>
</feature>
<evidence type="ECO:0000256" key="5">
    <source>
        <dbReference type="ARBA" id="ARBA00023237"/>
    </source>
</evidence>
<keyword evidence="9" id="KW-1185">Reference proteome</keyword>
<dbReference type="Proteomes" id="UP001247620">
    <property type="component" value="Unassembled WGS sequence"/>
</dbReference>
<dbReference type="EMBL" id="JAVDUU010000004">
    <property type="protein sequence ID" value="MDR6944733.1"/>
    <property type="molecule type" value="Genomic_DNA"/>
</dbReference>
<name>A0ABU1TH35_9SPHI</name>
<dbReference type="SUPFAM" id="SSF48452">
    <property type="entry name" value="TPR-like"/>
    <property type="match status" value="1"/>
</dbReference>
<dbReference type="Pfam" id="PF07980">
    <property type="entry name" value="SusD_RagB"/>
    <property type="match status" value="1"/>
</dbReference>
<evidence type="ECO:0000256" key="4">
    <source>
        <dbReference type="ARBA" id="ARBA00023136"/>
    </source>
</evidence>
<comment type="similarity">
    <text evidence="2">Belongs to the SusD family.</text>
</comment>
<evidence type="ECO:0000313" key="8">
    <source>
        <dbReference type="EMBL" id="MDR6944733.1"/>
    </source>
</evidence>
<comment type="caution">
    <text evidence="8">The sequence shown here is derived from an EMBL/GenBank/DDBJ whole genome shotgun (WGS) entry which is preliminary data.</text>
</comment>
<evidence type="ECO:0000259" key="7">
    <source>
        <dbReference type="Pfam" id="PF14322"/>
    </source>
</evidence>
<sequence>MKRINKIWIFSLCAVLGLSACKKDFLNKGVPTDKLVANTYYQTSAELRAATAGLYTKPWFDFNYPFIVYVGDVMSGNTVSNPYNTNASQFSNFTIANGYGGLSYGWSSLFNVVAQSNTTINNVTNFSPVSLGSARTAAIGEARFMRAAAYFYLVQLWGPVPIVESSDKLVDKPLLHRNIQSDIYKFIINDLHYAASNLPATDDPGRVTKWSAKGLLAKVFLTKAGITGTRVQSDLDSAKYYAADVINNSGLSLFPNYYDAFLTLNKNNPEMLFGLQFTVATGADWTTNDFRQTAIEGDPNIDGIGGGGWDGLRISKDMFDNYSLADKRRKATFMLNGDIYPELITTQNPNGYSMTDASGAYVKKYVIGGPLANRGDNITLMHGDMPNYLLRLADVYLVYVEAALGTNASTSDATALNYFNQIRTRAGLPIATSLTFDDVFKERRLELALEYQFWFDLKRLHDYNPAKAEAFIKAQHRNAFTYTAGATTEPTVTQVTPAYYTLPYPAVEVTADPLLTQAPVAYY</sequence>
<dbReference type="Gene3D" id="1.25.40.390">
    <property type="match status" value="1"/>
</dbReference>
<dbReference type="RefSeq" id="WP_310101440.1">
    <property type="nucleotide sequence ID" value="NZ_JAVDUU010000004.1"/>
</dbReference>
<protein>
    <recommendedName>
        <fullName evidence="10">Starch-binding associating with outer membrane</fullName>
    </recommendedName>
</protein>
<keyword evidence="4" id="KW-0472">Membrane</keyword>
<evidence type="ECO:0000256" key="2">
    <source>
        <dbReference type="ARBA" id="ARBA00006275"/>
    </source>
</evidence>
<proteinExistence type="inferred from homology"/>
<dbReference type="InterPro" id="IPR011990">
    <property type="entry name" value="TPR-like_helical_dom_sf"/>
</dbReference>
<keyword evidence="5" id="KW-0998">Cell outer membrane</keyword>
<keyword evidence="3" id="KW-0732">Signal</keyword>
<dbReference type="Pfam" id="PF14322">
    <property type="entry name" value="SusD-like_3"/>
    <property type="match status" value="1"/>
</dbReference>
<gene>
    <name evidence="8" type="ORF">J2W55_004593</name>
</gene>
<evidence type="ECO:0000259" key="6">
    <source>
        <dbReference type="Pfam" id="PF07980"/>
    </source>
</evidence>
<reference evidence="8 9" key="1">
    <citation type="submission" date="2023-07" db="EMBL/GenBank/DDBJ databases">
        <title>Sorghum-associated microbial communities from plants grown in Nebraska, USA.</title>
        <authorList>
            <person name="Schachtman D."/>
        </authorList>
    </citation>
    <scope>NUCLEOTIDE SEQUENCE [LARGE SCALE GENOMIC DNA]</scope>
    <source>
        <strain evidence="8 9">3262</strain>
    </source>
</reference>
<dbReference type="InterPro" id="IPR012944">
    <property type="entry name" value="SusD_RagB_dom"/>
</dbReference>
<comment type="subcellular location">
    <subcellularLocation>
        <location evidence="1">Cell outer membrane</location>
    </subcellularLocation>
</comment>
<dbReference type="InterPro" id="IPR033985">
    <property type="entry name" value="SusD-like_N"/>
</dbReference>
<evidence type="ECO:0000313" key="9">
    <source>
        <dbReference type="Proteomes" id="UP001247620"/>
    </source>
</evidence>
<organism evidence="8 9">
    <name type="scientific">Mucilaginibacter pocheonensis</name>
    <dbReference type="NCBI Taxonomy" id="398050"/>
    <lineage>
        <taxon>Bacteria</taxon>
        <taxon>Pseudomonadati</taxon>
        <taxon>Bacteroidota</taxon>
        <taxon>Sphingobacteriia</taxon>
        <taxon>Sphingobacteriales</taxon>
        <taxon>Sphingobacteriaceae</taxon>
        <taxon>Mucilaginibacter</taxon>
    </lineage>
</organism>
<evidence type="ECO:0000256" key="3">
    <source>
        <dbReference type="ARBA" id="ARBA00022729"/>
    </source>
</evidence>
<accession>A0ABU1TH35</accession>
<dbReference type="PROSITE" id="PS51257">
    <property type="entry name" value="PROKAR_LIPOPROTEIN"/>
    <property type="match status" value="1"/>
</dbReference>
<evidence type="ECO:0000256" key="1">
    <source>
        <dbReference type="ARBA" id="ARBA00004442"/>
    </source>
</evidence>
<feature type="domain" description="RagB/SusD" evidence="6">
    <location>
        <begin position="269"/>
        <end position="519"/>
    </location>
</feature>